<organism evidence="1 2">
    <name type="scientific">Aspergillus granulosus</name>
    <dbReference type="NCBI Taxonomy" id="176169"/>
    <lineage>
        <taxon>Eukaryota</taxon>
        <taxon>Fungi</taxon>
        <taxon>Dikarya</taxon>
        <taxon>Ascomycota</taxon>
        <taxon>Pezizomycotina</taxon>
        <taxon>Eurotiomycetes</taxon>
        <taxon>Eurotiomycetidae</taxon>
        <taxon>Eurotiales</taxon>
        <taxon>Aspergillaceae</taxon>
        <taxon>Aspergillus</taxon>
        <taxon>Aspergillus subgen. Nidulantes</taxon>
    </lineage>
</organism>
<gene>
    <name evidence="1" type="ORF">BJX63DRAFT_435948</name>
</gene>
<reference evidence="1 2" key="1">
    <citation type="submission" date="2024-07" db="EMBL/GenBank/DDBJ databases">
        <title>Section-level genome sequencing and comparative genomics of Aspergillus sections Usti and Cavernicolus.</title>
        <authorList>
            <consortium name="Lawrence Berkeley National Laboratory"/>
            <person name="Nybo J.L."/>
            <person name="Vesth T.C."/>
            <person name="Theobald S."/>
            <person name="Frisvad J.C."/>
            <person name="Larsen T.O."/>
            <person name="Kjaerboelling I."/>
            <person name="Rothschild-Mancinelli K."/>
            <person name="Lyhne E.K."/>
            <person name="Kogle M.E."/>
            <person name="Barry K."/>
            <person name="Clum A."/>
            <person name="Na H."/>
            <person name="Ledsgaard L."/>
            <person name="Lin J."/>
            <person name="Lipzen A."/>
            <person name="Kuo A."/>
            <person name="Riley R."/>
            <person name="Mondo S."/>
            <person name="Labutti K."/>
            <person name="Haridas S."/>
            <person name="Pangalinan J."/>
            <person name="Salamov A.A."/>
            <person name="Simmons B.A."/>
            <person name="Magnuson J.K."/>
            <person name="Chen J."/>
            <person name="Drula E."/>
            <person name="Henrissat B."/>
            <person name="Wiebenga A."/>
            <person name="Lubbers R.J."/>
            <person name="Gomes A.C."/>
            <person name="Makela M.R."/>
            <person name="Stajich J."/>
            <person name="Grigoriev I.V."/>
            <person name="Mortensen U.H."/>
            <person name="De Vries R.P."/>
            <person name="Baker S.E."/>
            <person name="Andersen M.R."/>
        </authorList>
    </citation>
    <scope>NUCLEOTIDE SEQUENCE [LARGE SCALE GENOMIC DNA]</scope>
    <source>
        <strain evidence="1 2">CBS 588.65</strain>
    </source>
</reference>
<dbReference type="Proteomes" id="UP001610334">
    <property type="component" value="Unassembled WGS sequence"/>
</dbReference>
<evidence type="ECO:0000313" key="1">
    <source>
        <dbReference type="EMBL" id="KAL2808582.1"/>
    </source>
</evidence>
<proteinExistence type="predicted"/>
<protein>
    <submittedName>
        <fullName evidence="1">Uncharacterized protein</fullName>
    </submittedName>
</protein>
<sequence length="151" mass="17404">MRETITSTSRRQLTTNWSIAIDTSFTRRIVDGDLQFVSPGPPVRTIWLGIWSPKNESIPETLDRLKLHMHPSPQQRFQEPGTDLGELRYASWYPEIVGGRHQWGLYAYTIRRSSYVQATFLCDDPAQLEWALATWRSLQYGPPPGQIGERT</sequence>
<keyword evidence="2" id="KW-1185">Reference proteome</keyword>
<evidence type="ECO:0000313" key="2">
    <source>
        <dbReference type="Proteomes" id="UP001610334"/>
    </source>
</evidence>
<comment type="caution">
    <text evidence="1">The sequence shown here is derived from an EMBL/GenBank/DDBJ whole genome shotgun (WGS) entry which is preliminary data.</text>
</comment>
<accession>A0ABR4GZE3</accession>
<name>A0ABR4GZE3_9EURO</name>
<dbReference type="EMBL" id="JBFXLT010000108">
    <property type="protein sequence ID" value="KAL2808582.1"/>
    <property type="molecule type" value="Genomic_DNA"/>
</dbReference>